<accession>A0ABN9TFC3</accession>
<reference evidence="1" key="1">
    <citation type="submission" date="2023-10" db="EMBL/GenBank/DDBJ databases">
        <authorList>
            <person name="Chen Y."/>
            <person name="Shah S."/>
            <person name="Dougan E. K."/>
            <person name="Thang M."/>
            <person name="Chan C."/>
        </authorList>
    </citation>
    <scope>NUCLEOTIDE SEQUENCE [LARGE SCALE GENOMIC DNA]</scope>
</reference>
<feature type="non-terminal residue" evidence="1">
    <location>
        <position position="140"/>
    </location>
</feature>
<dbReference type="Proteomes" id="UP001189429">
    <property type="component" value="Unassembled WGS sequence"/>
</dbReference>
<proteinExistence type="predicted"/>
<dbReference type="EMBL" id="CAUYUJ010014671">
    <property type="protein sequence ID" value="CAK0844520.1"/>
    <property type="molecule type" value="Genomic_DNA"/>
</dbReference>
<keyword evidence="2" id="KW-1185">Reference proteome</keyword>
<sequence length="140" mass="15282">DRFNVCVWPTNIEVRDSGNPFFAPGFHGNLWESNDLVFDYVIVRPYVCAEVVATCVGHDDRALASPAAIARSCPVCDLPDRSDAGSCRSTMLVVIGPIDLPRIVAGISAMRDVALRWALSRTCIVAFTCRDFPGWAHAAE</sequence>
<evidence type="ECO:0000313" key="2">
    <source>
        <dbReference type="Proteomes" id="UP001189429"/>
    </source>
</evidence>
<protein>
    <submittedName>
        <fullName evidence="1">Uncharacterized protein</fullName>
    </submittedName>
</protein>
<evidence type="ECO:0000313" key="1">
    <source>
        <dbReference type="EMBL" id="CAK0844520.1"/>
    </source>
</evidence>
<organism evidence="1 2">
    <name type="scientific">Prorocentrum cordatum</name>
    <dbReference type="NCBI Taxonomy" id="2364126"/>
    <lineage>
        <taxon>Eukaryota</taxon>
        <taxon>Sar</taxon>
        <taxon>Alveolata</taxon>
        <taxon>Dinophyceae</taxon>
        <taxon>Prorocentrales</taxon>
        <taxon>Prorocentraceae</taxon>
        <taxon>Prorocentrum</taxon>
    </lineage>
</organism>
<feature type="non-terminal residue" evidence="1">
    <location>
        <position position="1"/>
    </location>
</feature>
<name>A0ABN9TFC3_9DINO</name>
<comment type="caution">
    <text evidence="1">The sequence shown here is derived from an EMBL/GenBank/DDBJ whole genome shotgun (WGS) entry which is preliminary data.</text>
</comment>
<gene>
    <name evidence="1" type="ORF">PCOR1329_LOCUS38596</name>
</gene>